<feature type="region of interest" description="Disordered" evidence="3">
    <location>
        <begin position="536"/>
        <end position="564"/>
    </location>
</feature>
<dbReference type="SUPFAM" id="SSF56954">
    <property type="entry name" value="Outer membrane efflux proteins (OEP)"/>
    <property type="match status" value="1"/>
</dbReference>
<keyword evidence="5" id="KW-1185">Reference proteome</keyword>
<reference evidence="5" key="1">
    <citation type="submission" date="2017-05" db="EMBL/GenBank/DDBJ databases">
        <title>Complete and WGS of Bordetella genogroups.</title>
        <authorList>
            <person name="Spilker T."/>
            <person name="Lipuma J."/>
        </authorList>
    </citation>
    <scope>NUCLEOTIDE SEQUENCE [LARGE SCALE GENOMIC DNA]</scope>
    <source>
        <strain evidence="5">AU16122</strain>
    </source>
</reference>
<organism evidence="4 5">
    <name type="scientific">Bordetella genomosp. 10</name>
    <dbReference type="NCBI Taxonomy" id="1416804"/>
    <lineage>
        <taxon>Bacteria</taxon>
        <taxon>Pseudomonadati</taxon>
        <taxon>Pseudomonadota</taxon>
        <taxon>Betaproteobacteria</taxon>
        <taxon>Burkholderiales</taxon>
        <taxon>Alcaligenaceae</taxon>
        <taxon>Bordetella</taxon>
    </lineage>
</organism>
<keyword evidence="2" id="KW-0812">Transmembrane</keyword>
<dbReference type="InterPro" id="IPR003423">
    <property type="entry name" value="OMP_efflux"/>
</dbReference>
<dbReference type="PANTHER" id="PTHR30203:SF25">
    <property type="entry name" value="OUTER MEMBRANE PROTEIN-RELATED"/>
    <property type="match status" value="1"/>
</dbReference>
<proteinExistence type="inferred from homology"/>
<dbReference type="OrthoDB" id="9770517at2"/>
<dbReference type="GO" id="GO:0005886">
    <property type="term" value="C:plasma membrane"/>
    <property type="evidence" value="ECO:0007669"/>
    <property type="project" value="UniProtKB-SubCell"/>
</dbReference>
<keyword evidence="2" id="KW-1134">Transmembrane beta strand</keyword>
<feature type="chain" id="PRO_5011817956" evidence="2">
    <location>
        <begin position="33"/>
        <end position="564"/>
    </location>
</feature>
<protein>
    <submittedName>
        <fullName evidence="4">RND transporter</fullName>
    </submittedName>
</protein>
<gene>
    <name evidence="4" type="ORF">CAL29_01080</name>
</gene>
<comment type="subcellular location">
    <subcellularLocation>
        <location evidence="2">Cell membrane</location>
        <topology evidence="2">Lipid-anchor</topology>
    </subcellularLocation>
</comment>
<dbReference type="PANTHER" id="PTHR30203">
    <property type="entry name" value="OUTER MEMBRANE CATION EFFLUX PROTEIN"/>
    <property type="match status" value="1"/>
</dbReference>
<comment type="similarity">
    <text evidence="1 2">Belongs to the outer membrane factor (OMF) (TC 1.B.17) family.</text>
</comment>
<keyword evidence="2" id="KW-0449">Lipoprotein</keyword>
<dbReference type="NCBIfam" id="TIGR01845">
    <property type="entry name" value="outer_NodT"/>
    <property type="match status" value="1"/>
</dbReference>
<name>A0A261SJ53_9BORD</name>
<evidence type="ECO:0000256" key="2">
    <source>
        <dbReference type="RuleBase" id="RU362097"/>
    </source>
</evidence>
<dbReference type="EMBL" id="NEVM01000001">
    <property type="protein sequence ID" value="OZI37061.1"/>
    <property type="molecule type" value="Genomic_DNA"/>
</dbReference>
<feature type="signal peptide" evidence="2">
    <location>
        <begin position="1"/>
        <end position="32"/>
    </location>
</feature>
<accession>A0A261SJ53</accession>
<keyword evidence="2" id="KW-0564">Palmitate</keyword>
<dbReference type="AlphaFoldDB" id="A0A261SJ53"/>
<evidence type="ECO:0000313" key="4">
    <source>
        <dbReference type="EMBL" id="OZI37061.1"/>
    </source>
</evidence>
<evidence type="ECO:0000256" key="3">
    <source>
        <dbReference type="SAM" id="MobiDB-lite"/>
    </source>
</evidence>
<feature type="region of interest" description="Disordered" evidence="3">
    <location>
        <begin position="45"/>
        <end position="74"/>
    </location>
</feature>
<comment type="caution">
    <text evidence="4">The sequence shown here is derived from an EMBL/GenBank/DDBJ whole genome shotgun (WGS) entry which is preliminary data.</text>
</comment>
<evidence type="ECO:0000313" key="5">
    <source>
        <dbReference type="Proteomes" id="UP000216020"/>
    </source>
</evidence>
<dbReference type="Proteomes" id="UP000216020">
    <property type="component" value="Unassembled WGS sequence"/>
</dbReference>
<dbReference type="InterPro" id="IPR010131">
    <property type="entry name" value="MdtP/NodT-like"/>
</dbReference>
<keyword evidence="2" id="KW-0732">Signal</keyword>
<evidence type="ECO:0000256" key="1">
    <source>
        <dbReference type="ARBA" id="ARBA00007613"/>
    </source>
</evidence>
<keyword evidence="2" id="KW-0472">Membrane</keyword>
<dbReference type="Gene3D" id="1.20.1600.10">
    <property type="entry name" value="Outer membrane efflux proteins (OEP)"/>
    <property type="match status" value="1"/>
</dbReference>
<dbReference type="GO" id="GO:0015562">
    <property type="term" value="F:efflux transmembrane transporter activity"/>
    <property type="evidence" value="ECO:0007669"/>
    <property type="project" value="InterPro"/>
</dbReference>
<dbReference type="Gene3D" id="2.20.200.10">
    <property type="entry name" value="Outer membrane efflux proteins (OEP)"/>
    <property type="match status" value="1"/>
</dbReference>
<sequence length="564" mass="59833">MARPMTRNSLRRAPGPRVLRLAALALVTLLCAACTVGPDFKPPNADAPADYADRQRAPAAPAASVTESTDPDPQWWRGFNDSVLDSLIDRAIAGNLTLRQAVLRIVAARQQARAVGARALPQLNGTGSYTYQKLGLKGILESRGIPGKIDRLGAPDSPLNDISPDAGAQASSAGKKILEEADKPVNLYTLGVDASWELDLFGRVRRGVEAANAQTESALEDRNDALVSLEAEVARTYAMLRGAQLLDRIARDEVRVSQDTLDLTRSRQQSGLASQTDVERADAQLGAIAAQLPQFEQQAAQALNALAVLLGQPPGTLDAELSTPGAVPPVPPTVPVGLPASLARRRPDIRRAEADLHAATAQVGESIAELFPDISLTGQFGFRATQASYLTRWASHFYSIGPQVSIPIFQGGALRAQVAIAKADQAASVLNYRQTVLSALRDVDDALVRYRTDQARQATLQRVADANARAFDLARDGYRSGLNSFIDVLDTERQLSDSRVQLAQQTVLVTTDLVALYKALGGGWQRHEVDPARLGDAADAAAASSASASGDSAAAADPAGSAKR</sequence>
<dbReference type="Pfam" id="PF02321">
    <property type="entry name" value="OEP"/>
    <property type="match status" value="2"/>
</dbReference>